<name>A0A9W6R8N2_9PSEU</name>
<dbReference type="InterPro" id="IPR006827">
    <property type="entry name" value="Lant_deHydtase_N"/>
</dbReference>
<feature type="domain" description="Lantibiotic dehydratase N-terminal" evidence="1">
    <location>
        <begin position="81"/>
        <end position="528"/>
    </location>
</feature>
<comment type="caution">
    <text evidence="2">The sequence shown here is derived from an EMBL/GenBank/DDBJ whole genome shotgun (WGS) entry which is preliminary data.</text>
</comment>
<gene>
    <name evidence="2" type="ORF">Atai01_69240</name>
</gene>
<proteinExistence type="predicted"/>
<evidence type="ECO:0000259" key="1">
    <source>
        <dbReference type="Pfam" id="PF04738"/>
    </source>
</evidence>
<keyword evidence="3" id="KW-1185">Reference proteome</keyword>
<dbReference type="Pfam" id="PF04738">
    <property type="entry name" value="Lant_dehydr_N"/>
    <property type="match status" value="2"/>
</dbReference>
<reference evidence="2" key="1">
    <citation type="submission" date="2023-03" db="EMBL/GenBank/DDBJ databases">
        <title>Amycolatopsis taiwanensis NBRC 103393.</title>
        <authorList>
            <person name="Ichikawa N."/>
            <person name="Sato H."/>
            <person name="Tonouchi N."/>
        </authorList>
    </citation>
    <scope>NUCLEOTIDE SEQUENCE</scope>
    <source>
        <strain evidence="2">NBRC 103393</strain>
    </source>
</reference>
<protein>
    <submittedName>
        <fullName evidence="2">Lantibiotic dehydratase</fullName>
    </submittedName>
</protein>
<dbReference type="AlphaFoldDB" id="A0A9W6R8N2"/>
<organism evidence="2 3">
    <name type="scientific">Amycolatopsis taiwanensis</name>
    <dbReference type="NCBI Taxonomy" id="342230"/>
    <lineage>
        <taxon>Bacteria</taxon>
        <taxon>Bacillati</taxon>
        <taxon>Actinomycetota</taxon>
        <taxon>Actinomycetes</taxon>
        <taxon>Pseudonocardiales</taxon>
        <taxon>Pseudonocardiaceae</taxon>
        <taxon>Amycolatopsis</taxon>
    </lineage>
</organism>
<dbReference type="Proteomes" id="UP001165136">
    <property type="component" value="Unassembled WGS sequence"/>
</dbReference>
<dbReference type="EMBL" id="BSTI01000022">
    <property type="protein sequence ID" value="GLY70305.1"/>
    <property type="molecule type" value="Genomic_DNA"/>
</dbReference>
<evidence type="ECO:0000313" key="3">
    <source>
        <dbReference type="Proteomes" id="UP001165136"/>
    </source>
</evidence>
<dbReference type="RefSeq" id="WP_285489531.1">
    <property type="nucleotide sequence ID" value="NZ_BSTI01000022.1"/>
</dbReference>
<feature type="domain" description="Lantibiotic dehydratase N-terminal" evidence="1">
    <location>
        <begin position="649"/>
        <end position="726"/>
    </location>
</feature>
<sequence length="783" mass="85180">MTVRAAGHLVGLPGTGWRVWRDALLRTTGFPAEGLDRFAAPAAAEAADAFLAGAGGRSEFDEAFAAAVADATRTAWELAGDPLFREAVTWQNPAMLVALDGLRKAGPAPDPARQNKKSRYRQRIREELVARYWQRYCAKNETVGFFGPVTWFTLDPDAPAAQVKPGSGLVRERRVWFERWALAAFAAKLADDHEVRPHLPVRLRAPLSLDGTRVLRPAQPPLAVTPTEAAALARCDGRPAVALTAELADGPDAVLHKQSDGYVLLAQLAERGLVTWGIDLPVSPDAEDVLSEALHRIGEDTVRHRVLSAFESLRAARDEVAAAAGRPDRLAAALSTLDNEFVRHAGVPARQRDGEMYAGRALCYEDTVRDLDVVLGGPVLEALAAPMELLLRSVRWLSAAIADAYRDALRELYDDLATELGTATIPAGPLWYLAQGPLFGSVDRPADQVTAEFVRRWAAVFAVDAMGSENTEHVEFTSAELAAAVAEQFPAEAPGWSGARLHSPDLTICAASAEAVNRGEFTIVLGELHAAWATFNCAVFVLGHENPQRLRAALRDDLGPGRSLLLYPPDFPRLTGRIARYLDDDSDIQLAFTDAPGIVPDRLLPLTALTVSDVDGELVAAAADGRSWPLIELFGELVAMHAVDAFKLVAAASHTPRITIDKLVVSRRTWRCTVAESGLARAREFADRFLAARRWRAALGLPERVFVKIATETKPVYVDFTAPRYVSSFCAMVRAARDAGGDDVLLTVTEMLPAPEEAWVPDGQGRRYFSEMRLQFRDPEAAR</sequence>
<evidence type="ECO:0000313" key="2">
    <source>
        <dbReference type="EMBL" id="GLY70305.1"/>
    </source>
</evidence>
<accession>A0A9W6R8N2</accession>